<dbReference type="RefSeq" id="WP_123277894.1">
    <property type="nucleotide sequence ID" value="NZ_RJTW01000003.1"/>
</dbReference>
<dbReference type="EMBL" id="RJTW01000003">
    <property type="protein sequence ID" value="ROH94818.1"/>
    <property type="molecule type" value="Genomic_DNA"/>
</dbReference>
<proteinExistence type="predicted"/>
<sequence>MTSRQIEAIGHFLAYYKSDLYYINQFQNYIRGKLSAVEYINRSKGSFYSFLIEFKIIRNFKAGQIHRLLEETTNFITLCDNSDVDGFALKLSQTDFTGNKVVASMASKILFLNDPCLIIPMDSRARRTLGQKINKYDVYNHNLSSYITRNENIVTEMLDYVQPMISVIHKDFPLLNNTELIAKNRIIDKLLWTTGK</sequence>
<evidence type="ECO:0000313" key="2">
    <source>
        <dbReference type="Proteomes" id="UP000281899"/>
    </source>
</evidence>
<reference evidence="1 2" key="1">
    <citation type="submission" date="2018-11" db="EMBL/GenBank/DDBJ databases">
        <title>Proposal to divide the Flavobacteriaceae and reorganize its genera based on Amino Acid Identity values calculated from whole genome sequences.</title>
        <authorList>
            <person name="Nicholson A.C."/>
            <person name="Gulvik C.A."/>
            <person name="Whitney A.M."/>
            <person name="Humrighouse B.W."/>
            <person name="Bell M."/>
            <person name="Holmes B."/>
            <person name="Steigerwalt A."/>
            <person name="Villarma A."/>
            <person name="Sheth M."/>
            <person name="Batra D."/>
            <person name="Pryor J."/>
            <person name="Bernardet J.-F."/>
            <person name="Hugo C."/>
            <person name="Kampfer P."/>
            <person name="Newman J."/>
            <person name="Mcquiston J.R."/>
        </authorList>
    </citation>
    <scope>NUCLEOTIDE SEQUENCE [LARGE SCALE GENOMIC DNA]</scope>
    <source>
        <strain evidence="1 2">G0235</strain>
    </source>
</reference>
<name>A0ABX9XCD4_9FLAO</name>
<comment type="caution">
    <text evidence="1">The sequence shown here is derived from an EMBL/GenBank/DDBJ whole genome shotgun (WGS) entry which is preliminary data.</text>
</comment>
<gene>
    <name evidence="1" type="ORF">EGI15_02865</name>
</gene>
<accession>A0ABX9XCD4</accession>
<evidence type="ECO:0000313" key="1">
    <source>
        <dbReference type="EMBL" id="ROH94818.1"/>
    </source>
</evidence>
<organism evidence="1 2">
    <name type="scientific">Chryseobacterium cucumeris</name>
    <dbReference type="NCBI Taxonomy" id="1813611"/>
    <lineage>
        <taxon>Bacteria</taxon>
        <taxon>Pseudomonadati</taxon>
        <taxon>Bacteroidota</taxon>
        <taxon>Flavobacteriia</taxon>
        <taxon>Flavobacteriales</taxon>
        <taxon>Weeksellaceae</taxon>
        <taxon>Chryseobacterium group</taxon>
        <taxon>Chryseobacterium</taxon>
    </lineage>
</organism>
<protein>
    <submittedName>
        <fullName evidence="1">Uncharacterized protein</fullName>
    </submittedName>
</protein>
<dbReference type="GeneID" id="301711600"/>
<keyword evidence="2" id="KW-1185">Reference proteome</keyword>
<dbReference type="Proteomes" id="UP000281899">
    <property type="component" value="Unassembled WGS sequence"/>
</dbReference>